<feature type="domain" description="Glycoside hydrolase family 20 catalytic" evidence="3">
    <location>
        <begin position="128"/>
        <end position="424"/>
    </location>
</feature>
<organism evidence="4 5">
    <name type="scientific">Candidatus Enterococcus lemimoniae</name>
    <dbReference type="NCBI Taxonomy" id="1834167"/>
    <lineage>
        <taxon>Bacteria</taxon>
        <taxon>Bacillati</taxon>
        <taxon>Bacillota</taxon>
        <taxon>Bacilli</taxon>
        <taxon>Lactobacillales</taxon>
        <taxon>Enterococcaceae</taxon>
        <taxon>Enterococcus</taxon>
    </lineage>
</organism>
<dbReference type="PANTHER" id="PTHR43678:SF1">
    <property type="entry name" value="BETA-N-ACETYLHEXOSAMINIDASE"/>
    <property type="match status" value="1"/>
</dbReference>
<dbReference type="Gene3D" id="3.20.20.80">
    <property type="entry name" value="Glycosidases"/>
    <property type="match status" value="1"/>
</dbReference>
<keyword evidence="2" id="KW-0378">Hydrolase</keyword>
<dbReference type="EMBL" id="CP147248">
    <property type="protein sequence ID" value="WYJ86778.1"/>
    <property type="molecule type" value="Genomic_DNA"/>
</dbReference>
<evidence type="ECO:0000313" key="4">
    <source>
        <dbReference type="EMBL" id="WYJ86778.1"/>
    </source>
</evidence>
<evidence type="ECO:0000313" key="5">
    <source>
        <dbReference type="Proteomes" id="UP000195080"/>
    </source>
</evidence>
<gene>
    <name evidence="4" type="ORF">A5866_001862</name>
</gene>
<reference evidence="5" key="1">
    <citation type="submission" date="2017-05" db="EMBL/GenBank/DDBJ databases">
        <title>The Genome Sequence of EEnterococcus faecalis 9F2_4866.</title>
        <authorList>
            <consortium name="The Broad Institute Genomics Platform"/>
            <consortium name="The Broad Institute Genomic Center for Infectious Diseases"/>
            <person name="Earl A."/>
            <person name="Manson A."/>
            <person name="Schwartman J."/>
            <person name="Gilmore M."/>
            <person name="Abouelleil A."/>
            <person name="Cao P."/>
            <person name="Chapman S."/>
            <person name="Cusick C."/>
            <person name="Shea T."/>
            <person name="Young S."/>
            <person name="Neafsey D."/>
            <person name="Nusbaum C."/>
            <person name="Birren B."/>
        </authorList>
    </citation>
    <scope>NUCLEOTIDE SEQUENCE [LARGE SCALE GENOMIC DNA]</scope>
    <source>
        <strain evidence="5">12C11_DIV0727</strain>
    </source>
</reference>
<dbReference type="SUPFAM" id="SSF51445">
    <property type="entry name" value="(Trans)glycosidases"/>
    <property type="match status" value="1"/>
</dbReference>
<name>A0ABZ2T5Y4_9ENTE</name>
<evidence type="ECO:0000259" key="3">
    <source>
        <dbReference type="Pfam" id="PF00728"/>
    </source>
</evidence>
<dbReference type="PANTHER" id="PTHR43678">
    <property type="entry name" value="PUTATIVE (AFU_ORTHOLOGUE AFUA_2G00640)-RELATED"/>
    <property type="match status" value="1"/>
</dbReference>
<dbReference type="InterPro" id="IPR052764">
    <property type="entry name" value="GH20_Enzymes"/>
</dbReference>
<dbReference type="CDD" id="cd06564">
    <property type="entry name" value="GH20_DspB_LnbB-like"/>
    <property type="match status" value="1"/>
</dbReference>
<dbReference type="InterPro" id="IPR025705">
    <property type="entry name" value="Beta_hexosaminidase_sua/sub"/>
</dbReference>
<dbReference type="InterPro" id="IPR017853">
    <property type="entry name" value="GH"/>
</dbReference>
<proteinExistence type="inferred from homology"/>
<comment type="similarity">
    <text evidence="1">Belongs to the glycosyl hydrolase 20 family.</text>
</comment>
<dbReference type="PRINTS" id="PR00738">
    <property type="entry name" value="GLHYDRLASE20"/>
</dbReference>
<keyword evidence="5" id="KW-1185">Reference proteome</keyword>
<dbReference type="InterPro" id="IPR015883">
    <property type="entry name" value="Glyco_hydro_20_cat"/>
</dbReference>
<dbReference type="Pfam" id="PF00728">
    <property type="entry name" value="Glyco_hydro_20"/>
    <property type="match status" value="1"/>
</dbReference>
<evidence type="ECO:0000256" key="2">
    <source>
        <dbReference type="ARBA" id="ARBA00022801"/>
    </source>
</evidence>
<evidence type="ECO:0000256" key="1">
    <source>
        <dbReference type="ARBA" id="ARBA00006285"/>
    </source>
</evidence>
<accession>A0ABZ2T5Y4</accession>
<dbReference type="Proteomes" id="UP000195080">
    <property type="component" value="Chromosome"/>
</dbReference>
<protein>
    <submittedName>
        <fullName evidence="4">Hexosaminidase</fullName>
    </submittedName>
</protein>
<sequence>MERWAAYYWPKNSVHDMNRSENLIWFDRQEIYVFFDNAFVGEKERVAYLYEKFLAKQINFVEAPEQAAVVVNYSAELKDSFVIKIAETIVVSANNPLLAFRGMMYLAQQVKAGLKLKSGKFHDCLPERIIMLDIGRKYFSVAGVRQLLEHMALHGFNFIQLHFSENTGFRIESEKYPQLVSEKFLTKAEIKELIHYAAYLSIEIIPDIDTPGHMEHLLKGHPEWQLTRAEPQKKMSKVPSALDITNEEAVAFAHSLYDEYMTLFADSRYFHIGADEFIDFDQMEQYPALADSGITKVEAYVNTVATFVKARGFIPRVWNDAFFRNSQTSSLTKDVEITYWTKWQKEMAPLQTFLDEGYSVVNFNDNYLYYVLGENAGYTYPTAAKIKQQWQPNLFSSEQLVPLGNQKQVKGAALAVWCDKPRAQTEKEVIIALTKLMEGFSFHFHKN</sequence>